<dbReference type="InterPro" id="IPR025605">
    <property type="entry name" value="OST-HTH/LOTUS_dom"/>
</dbReference>
<dbReference type="Gene3D" id="2.30.30.140">
    <property type="match status" value="1"/>
</dbReference>
<evidence type="ECO:0000256" key="4">
    <source>
        <dbReference type="ARBA" id="ARBA00022871"/>
    </source>
</evidence>
<dbReference type="Proteomes" id="UP000762676">
    <property type="component" value="Unassembled WGS sequence"/>
</dbReference>
<keyword evidence="4" id="KW-0744">Spermatogenesis</keyword>
<name>A0AAV4ENJ6_9GAST</name>
<evidence type="ECO:0000313" key="8">
    <source>
        <dbReference type="EMBL" id="GFR62434.1"/>
    </source>
</evidence>
<dbReference type="GO" id="GO:0030154">
    <property type="term" value="P:cell differentiation"/>
    <property type="evidence" value="ECO:0007669"/>
    <property type="project" value="UniProtKB-ARBA"/>
</dbReference>
<evidence type="ECO:0000259" key="7">
    <source>
        <dbReference type="PROSITE" id="PS51644"/>
    </source>
</evidence>
<feature type="region of interest" description="Disordered" evidence="5">
    <location>
        <begin position="91"/>
        <end position="134"/>
    </location>
</feature>
<dbReference type="CDD" id="cd09972">
    <property type="entry name" value="LOTUS_TDRD_OSKAR"/>
    <property type="match status" value="1"/>
</dbReference>
<sequence length="835" mass="93876">MTDLAKRKEEAKKEIRSLLLSAPLGLTIIELKRDFAEFIGHPLPWKELGYSSAEDFVQDIPDTVKITWSNTGMVLTGVANSSTKHIEKLVQSQKVDSKLKKKVMDRRSRQSSRPLLPPDRAGGNTGWGQRRPLMRPPRFVNNMGYLHQMHNNNFPPPVQYQQPGYHRQRARHMAPPPSVPAYTRGQISQLVAQHKQGLPLTHFCSIFRNRYGVPLDYREMGFSTEQDLLASLRDIVGLRQLAGGETRVMSLEACVAWDLAKWRGDSENISRHQQVDARSVNNNRKPLLPPTGHAVTEPKPLLPSNNTYVQCEGLSRGKGRGRGALRKEPTRPTSASQTSNENQNSHVTHKEEQVSPLRSTTPDLDEHCNIPTHVQNEIRQIMMKRPKGVCASRLQFEYKDMFKKALPTKTYGYNSVIEFVSDLPHIIRVDRPFPQGDWFLFPVPAADGSEENLRSSLVKVKISSASSAMSTSTTTTPSPPPLEVDKALKEAVAQVMSINSEGIPLDKFQETFQAVTGKQLNVARYGPGGLKRILHGMSDILIISLDASDKAIVLPKMHNTPRRFDHLQDQFQPVALGDSTSDPLMHLPNDAVSPGCKYRPQPLPAPNADGEGYIELYVSNVISPDMFWIQLRGRKTTLALEDLMDELEAVYSSKSLPKEYHMTRQLAQKGMLCAVIFPEDSFWHRGFILGLKDQLYQVYYVDYGNTCYVSIDQMRLLKSKFLRLPAQAIQARLGHIKPKGGVWKTNATQRMLALAREKPLVGLVVAEKDRVLSLCLTDTSKDEDIHFNDMFVDEGYAVFEPENSGVQVPVHEQHNVQLPPHSPWRQDILVGEGAI</sequence>
<evidence type="ECO:0000256" key="2">
    <source>
        <dbReference type="ARBA" id="ARBA00022490"/>
    </source>
</evidence>
<feature type="region of interest" description="Disordered" evidence="5">
    <location>
        <begin position="269"/>
        <end position="368"/>
    </location>
</feature>
<dbReference type="GO" id="GO:0007283">
    <property type="term" value="P:spermatogenesis"/>
    <property type="evidence" value="ECO:0007669"/>
    <property type="project" value="UniProtKB-KW"/>
</dbReference>
<feature type="compositionally biased region" description="Low complexity" evidence="5">
    <location>
        <begin position="111"/>
        <end position="120"/>
    </location>
</feature>
<feature type="domain" description="HTH OST-type" evidence="7">
    <location>
        <begin position="370"/>
        <end position="444"/>
    </location>
</feature>
<dbReference type="SMART" id="SM00333">
    <property type="entry name" value="TUDOR"/>
    <property type="match status" value="1"/>
</dbReference>
<evidence type="ECO:0000256" key="3">
    <source>
        <dbReference type="ARBA" id="ARBA00022737"/>
    </source>
</evidence>
<proteinExistence type="predicted"/>
<dbReference type="SUPFAM" id="SSF63748">
    <property type="entry name" value="Tudor/PWWP/MBT"/>
    <property type="match status" value="1"/>
</dbReference>
<accession>A0AAV4ENJ6</accession>
<dbReference type="GO" id="GO:0005737">
    <property type="term" value="C:cytoplasm"/>
    <property type="evidence" value="ECO:0007669"/>
    <property type="project" value="UniProtKB-SubCell"/>
</dbReference>
<dbReference type="InterPro" id="IPR050621">
    <property type="entry name" value="Tudor_domain_containing"/>
</dbReference>
<feature type="domain" description="HTH OST-type" evidence="7">
    <location>
        <begin position="179"/>
        <end position="253"/>
    </location>
</feature>
<evidence type="ECO:0000256" key="5">
    <source>
        <dbReference type="SAM" id="MobiDB-lite"/>
    </source>
</evidence>
<dbReference type="Pfam" id="PF00567">
    <property type="entry name" value="TUDOR"/>
    <property type="match status" value="1"/>
</dbReference>
<comment type="caution">
    <text evidence="8">The sequence shown here is derived from an EMBL/GenBank/DDBJ whole genome shotgun (WGS) entry which is preliminary data.</text>
</comment>
<dbReference type="PANTHER" id="PTHR22948:SF76">
    <property type="entry name" value="FI20010P1-RELATED"/>
    <property type="match status" value="1"/>
</dbReference>
<reference evidence="8 9" key="1">
    <citation type="journal article" date="2021" name="Elife">
        <title>Chloroplast acquisition without the gene transfer in kleptoplastic sea slugs, Plakobranchus ocellatus.</title>
        <authorList>
            <person name="Maeda T."/>
            <person name="Takahashi S."/>
            <person name="Yoshida T."/>
            <person name="Shimamura S."/>
            <person name="Takaki Y."/>
            <person name="Nagai Y."/>
            <person name="Toyoda A."/>
            <person name="Suzuki Y."/>
            <person name="Arimoto A."/>
            <person name="Ishii H."/>
            <person name="Satoh N."/>
            <person name="Nishiyama T."/>
            <person name="Hasebe M."/>
            <person name="Maruyama T."/>
            <person name="Minagawa J."/>
            <person name="Obokata J."/>
            <person name="Shigenobu S."/>
        </authorList>
    </citation>
    <scope>NUCLEOTIDE SEQUENCE [LARGE SCALE GENOMIC DNA]</scope>
</reference>
<dbReference type="PROSITE" id="PS50304">
    <property type="entry name" value="TUDOR"/>
    <property type="match status" value="1"/>
</dbReference>
<comment type="subcellular location">
    <subcellularLocation>
        <location evidence="1">Cytoplasm</location>
    </subcellularLocation>
</comment>
<dbReference type="Pfam" id="PF12872">
    <property type="entry name" value="OST-HTH"/>
    <property type="match status" value="4"/>
</dbReference>
<feature type="domain" description="HTH OST-type" evidence="7">
    <location>
        <begin position="7"/>
        <end position="80"/>
    </location>
</feature>
<organism evidence="8 9">
    <name type="scientific">Elysia marginata</name>
    <dbReference type="NCBI Taxonomy" id="1093978"/>
    <lineage>
        <taxon>Eukaryota</taxon>
        <taxon>Metazoa</taxon>
        <taxon>Spiralia</taxon>
        <taxon>Lophotrochozoa</taxon>
        <taxon>Mollusca</taxon>
        <taxon>Gastropoda</taxon>
        <taxon>Heterobranchia</taxon>
        <taxon>Euthyneura</taxon>
        <taxon>Panpulmonata</taxon>
        <taxon>Sacoglossa</taxon>
        <taxon>Placobranchoidea</taxon>
        <taxon>Plakobranchidae</taxon>
        <taxon>Elysia</taxon>
    </lineage>
</organism>
<keyword evidence="4" id="KW-0221">Differentiation</keyword>
<dbReference type="InterPro" id="IPR035437">
    <property type="entry name" value="SNase_OB-fold_sf"/>
</dbReference>
<dbReference type="EMBL" id="BMAT01000238">
    <property type="protein sequence ID" value="GFR62434.1"/>
    <property type="molecule type" value="Genomic_DNA"/>
</dbReference>
<dbReference type="AlphaFoldDB" id="A0AAV4ENJ6"/>
<dbReference type="Gene3D" id="3.30.420.610">
    <property type="entry name" value="LOTUS domain-like"/>
    <property type="match status" value="4"/>
</dbReference>
<evidence type="ECO:0000313" key="9">
    <source>
        <dbReference type="Proteomes" id="UP000762676"/>
    </source>
</evidence>
<gene>
    <name evidence="8" type="ORF">ElyMa_000130700</name>
</gene>
<keyword evidence="9" id="KW-1185">Reference proteome</keyword>
<feature type="compositionally biased region" description="Polar residues" evidence="5">
    <location>
        <begin position="331"/>
        <end position="346"/>
    </location>
</feature>
<dbReference type="InterPro" id="IPR041966">
    <property type="entry name" value="LOTUS-like"/>
</dbReference>
<dbReference type="PANTHER" id="PTHR22948">
    <property type="entry name" value="TUDOR DOMAIN CONTAINING PROTEIN"/>
    <property type="match status" value="1"/>
</dbReference>
<dbReference type="InterPro" id="IPR002999">
    <property type="entry name" value="Tudor"/>
</dbReference>
<dbReference type="PROSITE" id="PS51644">
    <property type="entry name" value="HTH_OST"/>
    <property type="match status" value="4"/>
</dbReference>
<feature type="domain" description="HTH OST-type" evidence="7">
    <location>
        <begin position="484"/>
        <end position="557"/>
    </location>
</feature>
<protein>
    <submittedName>
        <fullName evidence="8">Tudor domain-containing protein 5</fullName>
    </submittedName>
</protein>
<evidence type="ECO:0000259" key="6">
    <source>
        <dbReference type="PROSITE" id="PS50304"/>
    </source>
</evidence>
<feature type="domain" description="Tudor" evidence="6">
    <location>
        <begin position="666"/>
        <end position="724"/>
    </location>
</feature>
<dbReference type="Gene3D" id="2.40.50.90">
    <property type="match status" value="1"/>
</dbReference>
<evidence type="ECO:0000256" key="1">
    <source>
        <dbReference type="ARBA" id="ARBA00004496"/>
    </source>
</evidence>
<dbReference type="CDD" id="cd08824">
    <property type="entry name" value="LOTUS"/>
    <property type="match status" value="1"/>
</dbReference>
<keyword evidence="2" id="KW-0963">Cytoplasm</keyword>
<keyword evidence="3" id="KW-0677">Repeat</keyword>